<evidence type="ECO:0000313" key="15">
    <source>
        <dbReference type="Proteomes" id="UP000321291"/>
    </source>
</evidence>
<comment type="catalytic activity">
    <reaction evidence="1">
        <text>Release of an N-terminal amino acid, Xaa-|-Yaa- from a peptide, amide or arylamide. Xaa is preferably Ala, but may be most amino acids including Pro (slow action). When a terminal hydrophobic residue is followed by a prolyl residue, the two may be released as an intact Xaa-Pro dipeptide.</text>
        <dbReference type="EC" id="3.4.11.2"/>
    </reaction>
</comment>
<dbReference type="SUPFAM" id="SSF63737">
    <property type="entry name" value="Leukotriene A4 hydrolase N-terminal domain"/>
    <property type="match status" value="1"/>
</dbReference>
<evidence type="ECO:0000259" key="13">
    <source>
        <dbReference type="Pfam" id="PF17900"/>
    </source>
</evidence>
<dbReference type="InterPro" id="IPR042097">
    <property type="entry name" value="Aminopeptidase_N-like_N_sf"/>
</dbReference>
<feature type="domain" description="Aminopeptidase N-like N-terminal" evidence="13">
    <location>
        <begin position="152"/>
        <end position="225"/>
    </location>
</feature>
<keyword evidence="9" id="KW-0862">Zinc</keyword>
<keyword evidence="10" id="KW-0482">Metalloprotease</keyword>
<dbReference type="AlphaFoldDB" id="A0A5B8VI85"/>
<evidence type="ECO:0000256" key="10">
    <source>
        <dbReference type="ARBA" id="ARBA00023049"/>
    </source>
</evidence>
<evidence type="ECO:0000256" key="8">
    <source>
        <dbReference type="ARBA" id="ARBA00022801"/>
    </source>
</evidence>
<protein>
    <recommendedName>
        <fullName evidence="5">Aminopeptidase N</fullName>
        <ecNumber evidence="4">3.4.11.2</ecNumber>
    </recommendedName>
</protein>
<dbReference type="GO" id="GO:0006508">
    <property type="term" value="P:proteolysis"/>
    <property type="evidence" value="ECO:0007669"/>
    <property type="project" value="UniProtKB-KW"/>
</dbReference>
<dbReference type="InterPro" id="IPR027268">
    <property type="entry name" value="Peptidase_M4/M1_CTD_sf"/>
</dbReference>
<keyword evidence="14" id="KW-0031">Aminopeptidase</keyword>
<dbReference type="InterPro" id="IPR045357">
    <property type="entry name" value="Aminopeptidase_N-like_N"/>
</dbReference>
<dbReference type="Pfam" id="PF17900">
    <property type="entry name" value="Peptidase_M1_N"/>
    <property type="match status" value="1"/>
</dbReference>
<evidence type="ECO:0000256" key="3">
    <source>
        <dbReference type="ARBA" id="ARBA00010136"/>
    </source>
</evidence>
<keyword evidence="15" id="KW-1185">Reference proteome</keyword>
<dbReference type="InterPro" id="IPR050344">
    <property type="entry name" value="Peptidase_M1_aminopeptidases"/>
</dbReference>
<feature type="domain" description="Peptidase M1 membrane alanine aminopeptidase" evidence="12">
    <location>
        <begin position="269"/>
        <end position="476"/>
    </location>
</feature>
<proteinExistence type="inferred from homology"/>
<sequence length="906" mass="102439">MNKHIALFRNLLLIFFSAWTLLVLNSCHPKGANGENGREVKLTKGVSEQLATYRKTVLSDISYQVDFDIPLSKAEAIQAKSSIYFNYHDSLENPLQIDFKQTGTAALHKMFINGMQTVPNYQKEHIIIDGGQLKKGANQIDFVFQPSEEALNRRADYLYTLFVPDRARSAMPCFDQPDLKAVFKLTLHIDTSWHAIANGRLEATKVLGSRKTLQFAPSDTLSTYLFAFTAGKFTAATGKIDTMTAKFLYRESDPAKIKTSLKEVYRLSDKAIRFYEDWTGIPYPFHNLGMAAIPNFQFGGMEHPGTILYQSSSLFLDPGPTTSQLNNRSNLLAHELAHMWFGDLVTMRWFNDVWMKEVFANFMADKCMRPTGKATAFNHKFLIDHYPAAYDEDRTAGATPIRQNLDNLQNAGMLYGNIIYHKAPIMMRQLELLAGAAGFKKGVRAFLSHYAYGNAGWPELINLIDQQTPVDLQKWNKVWVESAGRPVFDYKLETKNGRISQLILSQHPEKVPGRNEDKEKEDQSSGNAAVGQNKIWPQIFDLTLFYPHGIKVIGVRNSSRQMDVKAAIGQKAPLFILFNSNGMGYGRFPADSVMARHLDLIGTPLQRASAYINLYEQMLAGKKAAGGLTPQFLLRCFLKAAKTEKDELNTRLLLSYIKTIYWDFTAVKTRASFAPQLEAAFWADLVKNKKPNIKKLYFQAYSDIFLSKTALDKLHKIWTSQAPPSGLKLYEDDYTNLALQLALRIQDDQANQSLLDSNLNRMTNKDKKATFKIVMDAASSNKNKRAQFFKEITDENGRSNERAILEGLSYLHHPLRQSESEKYLGASLKLLEEIQRTGTIFFPKGYVSAIFSRYNSSAALEAVNAYLDSQGEKLPQLTNKLLQATDLLRRSHAWLFSDTTIAATER</sequence>
<dbReference type="GO" id="GO:0043171">
    <property type="term" value="P:peptide catabolic process"/>
    <property type="evidence" value="ECO:0007669"/>
    <property type="project" value="TreeGrafter"/>
</dbReference>
<dbReference type="Pfam" id="PF01433">
    <property type="entry name" value="Peptidase_M1"/>
    <property type="match status" value="1"/>
</dbReference>
<dbReference type="PANTHER" id="PTHR11533:SF299">
    <property type="entry name" value="AMINOPEPTIDASE"/>
    <property type="match status" value="1"/>
</dbReference>
<keyword evidence="6" id="KW-0645">Protease</keyword>
<name>A0A5B8VI85_9BACT</name>
<evidence type="ECO:0000256" key="4">
    <source>
        <dbReference type="ARBA" id="ARBA00012564"/>
    </source>
</evidence>
<accession>A0A5B8VI85</accession>
<dbReference type="RefSeq" id="WP_146780474.1">
    <property type="nucleotide sequence ID" value="NZ_CP042434.1"/>
</dbReference>
<dbReference type="GO" id="GO:0016285">
    <property type="term" value="F:alanyl aminopeptidase activity"/>
    <property type="evidence" value="ECO:0007669"/>
    <property type="project" value="UniProtKB-EC"/>
</dbReference>
<feature type="region of interest" description="Disordered" evidence="11">
    <location>
        <begin position="503"/>
        <end position="528"/>
    </location>
</feature>
<dbReference type="GO" id="GO:0005737">
    <property type="term" value="C:cytoplasm"/>
    <property type="evidence" value="ECO:0007669"/>
    <property type="project" value="TreeGrafter"/>
</dbReference>
<dbReference type="PANTHER" id="PTHR11533">
    <property type="entry name" value="PROTEASE M1 ZINC METALLOPROTEASE"/>
    <property type="match status" value="1"/>
</dbReference>
<dbReference type="GO" id="GO:0070006">
    <property type="term" value="F:metalloaminopeptidase activity"/>
    <property type="evidence" value="ECO:0007669"/>
    <property type="project" value="TreeGrafter"/>
</dbReference>
<evidence type="ECO:0000256" key="7">
    <source>
        <dbReference type="ARBA" id="ARBA00022723"/>
    </source>
</evidence>
<dbReference type="EC" id="3.4.11.2" evidence="4"/>
<evidence type="ECO:0000313" key="14">
    <source>
        <dbReference type="EMBL" id="QEC71200.1"/>
    </source>
</evidence>
<dbReference type="Proteomes" id="UP000321291">
    <property type="component" value="Chromosome"/>
</dbReference>
<comment type="cofactor">
    <cofactor evidence="2">
        <name>Zn(2+)</name>
        <dbReference type="ChEBI" id="CHEBI:29105"/>
    </cofactor>
</comment>
<dbReference type="GO" id="GO:0008270">
    <property type="term" value="F:zinc ion binding"/>
    <property type="evidence" value="ECO:0007669"/>
    <property type="project" value="InterPro"/>
</dbReference>
<dbReference type="KEGG" id="agi:FSB73_05410"/>
<dbReference type="Gene3D" id="1.10.390.10">
    <property type="entry name" value="Neutral Protease Domain 2"/>
    <property type="match status" value="1"/>
</dbReference>
<keyword evidence="8" id="KW-0378">Hydrolase</keyword>
<gene>
    <name evidence="14" type="ORF">FSB73_05410</name>
</gene>
<dbReference type="OrthoDB" id="100605at2"/>
<evidence type="ECO:0000256" key="1">
    <source>
        <dbReference type="ARBA" id="ARBA00000098"/>
    </source>
</evidence>
<dbReference type="InterPro" id="IPR014782">
    <property type="entry name" value="Peptidase_M1_dom"/>
</dbReference>
<dbReference type="GO" id="GO:0016020">
    <property type="term" value="C:membrane"/>
    <property type="evidence" value="ECO:0007669"/>
    <property type="project" value="TreeGrafter"/>
</dbReference>
<dbReference type="CDD" id="cd09602">
    <property type="entry name" value="M1_APN"/>
    <property type="match status" value="1"/>
</dbReference>
<evidence type="ECO:0000256" key="5">
    <source>
        <dbReference type="ARBA" id="ARBA00015611"/>
    </source>
</evidence>
<dbReference type="GO" id="GO:0042277">
    <property type="term" value="F:peptide binding"/>
    <property type="evidence" value="ECO:0007669"/>
    <property type="project" value="TreeGrafter"/>
</dbReference>
<comment type="similarity">
    <text evidence="3">Belongs to the peptidase M1 family.</text>
</comment>
<dbReference type="EMBL" id="CP042434">
    <property type="protein sequence ID" value="QEC71200.1"/>
    <property type="molecule type" value="Genomic_DNA"/>
</dbReference>
<evidence type="ECO:0000256" key="11">
    <source>
        <dbReference type="SAM" id="MobiDB-lite"/>
    </source>
</evidence>
<evidence type="ECO:0000256" key="6">
    <source>
        <dbReference type="ARBA" id="ARBA00022670"/>
    </source>
</evidence>
<organism evidence="14 15">
    <name type="scientific">Arachidicoccus ginsenosidivorans</name>
    <dbReference type="NCBI Taxonomy" id="496057"/>
    <lineage>
        <taxon>Bacteria</taxon>
        <taxon>Pseudomonadati</taxon>
        <taxon>Bacteroidota</taxon>
        <taxon>Chitinophagia</taxon>
        <taxon>Chitinophagales</taxon>
        <taxon>Chitinophagaceae</taxon>
        <taxon>Arachidicoccus</taxon>
    </lineage>
</organism>
<keyword evidence="7" id="KW-0479">Metal-binding</keyword>
<dbReference type="PRINTS" id="PR00756">
    <property type="entry name" value="ALADIPTASE"/>
</dbReference>
<reference evidence="14 15" key="1">
    <citation type="journal article" date="2017" name="Int. J. Syst. Evol. Microbiol.">
        <title>Arachidicoccus ginsenosidivorans sp. nov., with ginsenoside-converting activity isolated from ginseng cultivating soil.</title>
        <authorList>
            <person name="Siddiqi M.Z."/>
            <person name="Aslam Z."/>
            <person name="Im W.T."/>
        </authorList>
    </citation>
    <scope>NUCLEOTIDE SEQUENCE [LARGE SCALE GENOMIC DNA]</scope>
    <source>
        <strain evidence="14 15">Gsoil 809</strain>
    </source>
</reference>
<dbReference type="SUPFAM" id="SSF55486">
    <property type="entry name" value="Metalloproteases ('zincins'), catalytic domain"/>
    <property type="match status" value="1"/>
</dbReference>
<dbReference type="GO" id="GO:0005615">
    <property type="term" value="C:extracellular space"/>
    <property type="evidence" value="ECO:0007669"/>
    <property type="project" value="TreeGrafter"/>
</dbReference>
<dbReference type="Gene3D" id="2.60.40.1730">
    <property type="entry name" value="tricorn interacting facor f3 domain"/>
    <property type="match status" value="1"/>
</dbReference>
<evidence type="ECO:0000259" key="12">
    <source>
        <dbReference type="Pfam" id="PF01433"/>
    </source>
</evidence>
<feature type="compositionally biased region" description="Basic and acidic residues" evidence="11">
    <location>
        <begin position="507"/>
        <end position="523"/>
    </location>
</feature>
<evidence type="ECO:0000256" key="2">
    <source>
        <dbReference type="ARBA" id="ARBA00001947"/>
    </source>
</evidence>
<evidence type="ECO:0000256" key="9">
    <source>
        <dbReference type="ARBA" id="ARBA00022833"/>
    </source>
</evidence>
<dbReference type="InterPro" id="IPR001930">
    <property type="entry name" value="Peptidase_M1"/>
</dbReference>